<keyword evidence="3" id="KW-0560">Oxidoreductase</keyword>
<feature type="domain" description="Luciferase-like" evidence="6">
    <location>
        <begin position="17"/>
        <end position="388"/>
    </location>
</feature>
<keyword evidence="4" id="KW-0503">Monooxygenase</keyword>
<dbReference type="Gene3D" id="3.20.20.30">
    <property type="entry name" value="Luciferase-like domain"/>
    <property type="match status" value="1"/>
</dbReference>
<dbReference type="Proteomes" id="UP001518989">
    <property type="component" value="Unassembled WGS sequence"/>
</dbReference>
<comment type="caution">
    <text evidence="7">The sequence shown here is derived from an EMBL/GenBank/DDBJ whole genome shotgun (WGS) entry which is preliminary data.</text>
</comment>
<dbReference type="InterPro" id="IPR051260">
    <property type="entry name" value="Diverse_substr_monoxygenases"/>
</dbReference>
<dbReference type="NCBIfam" id="TIGR03860">
    <property type="entry name" value="FMN_nitrolo"/>
    <property type="match status" value="1"/>
</dbReference>
<evidence type="ECO:0000313" key="8">
    <source>
        <dbReference type="Proteomes" id="UP001518989"/>
    </source>
</evidence>
<reference evidence="7 8" key="1">
    <citation type="submission" date="2020-09" db="EMBL/GenBank/DDBJ databases">
        <title>Roseomonas.</title>
        <authorList>
            <person name="Zhu W."/>
        </authorList>
    </citation>
    <scope>NUCLEOTIDE SEQUENCE [LARGE SCALE GENOMIC DNA]</scope>
    <source>
        <strain evidence="7 8">573</strain>
    </source>
</reference>
<dbReference type="PANTHER" id="PTHR30011:SF16">
    <property type="entry name" value="C2H2 FINGER DOMAIN TRANSCRIPTION FACTOR (EUROFUNG)-RELATED"/>
    <property type="match status" value="1"/>
</dbReference>
<dbReference type="PANTHER" id="PTHR30011">
    <property type="entry name" value="ALKANESULFONATE MONOOXYGENASE-RELATED"/>
    <property type="match status" value="1"/>
</dbReference>
<dbReference type="InterPro" id="IPR036661">
    <property type="entry name" value="Luciferase-like_sf"/>
</dbReference>
<dbReference type="SUPFAM" id="SSF51679">
    <property type="entry name" value="Bacterial luciferase-like"/>
    <property type="match status" value="1"/>
</dbReference>
<dbReference type="Pfam" id="PF00296">
    <property type="entry name" value="Bac_luciferase"/>
    <property type="match status" value="1"/>
</dbReference>
<evidence type="ECO:0000313" key="7">
    <source>
        <dbReference type="EMBL" id="MBO1080171.1"/>
    </source>
</evidence>
<comment type="similarity">
    <text evidence="5">Belongs to the NtaA/SnaA/DszA monooxygenase family.</text>
</comment>
<organism evidence="7 8">
    <name type="scientific">Roseomonas haemaphysalidis</name>
    <dbReference type="NCBI Taxonomy" id="2768162"/>
    <lineage>
        <taxon>Bacteria</taxon>
        <taxon>Pseudomonadati</taxon>
        <taxon>Pseudomonadota</taxon>
        <taxon>Alphaproteobacteria</taxon>
        <taxon>Acetobacterales</taxon>
        <taxon>Roseomonadaceae</taxon>
        <taxon>Roseomonas</taxon>
    </lineage>
</organism>
<keyword evidence="8" id="KW-1185">Reference proteome</keyword>
<keyword evidence="2" id="KW-0288">FMN</keyword>
<sequence>MTLIAFMQAQNCSNFPGSWRHPEAIPDFLTADHYVRIARTLEEGKFHLAFFDDRLAMPDIYGDDYRTTVKYGIRAVKLDLIPLLTAMGMATRHLGLGGTYSTTYYEPFHVARTFATLDLMVGGRAAWNVVTSLNDSEALNMGQTQHPPHDLRYDRADEFIECVLGHWNSWEDDALVVDRRNGGIFADPDKVHRLDHQGRFFRSRGPFTVPRSPQGQPVVIQAGQSGRGKQFAARWGELVFAAYKSMASGQAQYKDLKAAIAAAGRNPDHVRIAPPVYAVVGETREIAREKEAFLRTLAQPEDSLSLLGEILNFDFSKHAMDEPIGDAELAGISGQQALRDRVVQASGKANPTPQDFVTHSKRGTIHEMPVFCGTAADVADEMEAWYQAEACDGFVVAATHRPGAYEDFTRYVVPELQRRGVFHKEYAGTTLRENLGLPKAVAKGAPRRSL</sequence>
<accession>A0ABS3KRS7</accession>
<dbReference type="EMBL" id="JACTNG010000007">
    <property type="protein sequence ID" value="MBO1080171.1"/>
    <property type="molecule type" value="Genomic_DNA"/>
</dbReference>
<protein>
    <submittedName>
        <fullName evidence="7">LLM class flavin-dependent oxidoreductase</fullName>
    </submittedName>
</protein>
<evidence type="ECO:0000256" key="1">
    <source>
        <dbReference type="ARBA" id="ARBA00022630"/>
    </source>
</evidence>
<evidence type="ECO:0000256" key="4">
    <source>
        <dbReference type="ARBA" id="ARBA00023033"/>
    </source>
</evidence>
<keyword evidence="1" id="KW-0285">Flavoprotein</keyword>
<dbReference type="CDD" id="cd01095">
    <property type="entry name" value="Nitrilotriacetate_monoxgenase"/>
    <property type="match status" value="1"/>
</dbReference>
<evidence type="ECO:0000259" key="6">
    <source>
        <dbReference type="Pfam" id="PF00296"/>
    </source>
</evidence>
<evidence type="ECO:0000256" key="5">
    <source>
        <dbReference type="ARBA" id="ARBA00033748"/>
    </source>
</evidence>
<dbReference type="InterPro" id="IPR016215">
    <property type="entry name" value="NTA_MOA"/>
</dbReference>
<evidence type="ECO:0000256" key="2">
    <source>
        <dbReference type="ARBA" id="ARBA00022643"/>
    </source>
</evidence>
<gene>
    <name evidence="7" type="ORF">IAI61_14115</name>
</gene>
<dbReference type="InterPro" id="IPR011251">
    <property type="entry name" value="Luciferase-like_dom"/>
</dbReference>
<proteinExistence type="inferred from homology"/>
<evidence type="ECO:0000256" key="3">
    <source>
        <dbReference type="ARBA" id="ARBA00023002"/>
    </source>
</evidence>
<name>A0ABS3KRS7_9PROT</name>
<dbReference type="PIRSF" id="PIRSF000337">
    <property type="entry name" value="NTA_MOA"/>
    <property type="match status" value="1"/>
</dbReference>